<reference evidence="2" key="1">
    <citation type="journal article" date="2023" name="Science">
        <title>Genome structures resolve the early diversification of teleost fishes.</title>
        <authorList>
            <person name="Parey E."/>
            <person name="Louis A."/>
            <person name="Montfort J."/>
            <person name="Bouchez O."/>
            <person name="Roques C."/>
            <person name="Iampietro C."/>
            <person name="Lluch J."/>
            <person name="Castinel A."/>
            <person name="Donnadieu C."/>
            <person name="Desvignes T."/>
            <person name="Floi Bucao C."/>
            <person name="Jouanno E."/>
            <person name="Wen M."/>
            <person name="Mejri S."/>
            <person name="Dirks R."/>
            <person name="Jansen H."/>
            <person name="Henkel C."/>
            <person name="Chen W.J."/>
            <person name="Zahm M."/>
            <person name="Cabau C."/>
            <person name="Klopp C."/>
            <person name="Thompson A.W."/>
            <person name="Robinson-Rechavi M."/>
            <person name="Braasch I."/>
            <person name="Lecointre G."/>
            <person name="Bobe J."/>
            <person name="Postlethwait J.H."/>
            <person name="Berthelot C."/>
            <person name="Roest Crollius H."/>
            <person name="Guiguen Y."/>
        </authorList>
    </citation>
    <scope>NUCLEOTIDE SEQUENCE</scope>
    <source>
        <strain evidence="2">WJC10195</strain>
    </source>
</reference>
<evidence type="ECO:0000313" key="2">
    <source>
        <dbReference type="EMBL" id="KAJ8338558.1"/>
    </source>
</evidence>
<feature type="region of interest" description="Disordered" evidence="1">
    <location>
        <begin position="16"/>
        <end position="92"/>
    </location>
</feature>
<keyword evidence="3" id="KW-1185">Reference proteome</keyword>
<feature type="compositionally biased region" description="Polar residues" evidence="1">
    <location>
        <begin position="29"/>
        <end position="51"/>
    </location>
</feature>
<dbReference type="EMBL" id="JAINUF010000018">
    <property type="protein sequence ID" value="KAJ8338558.1"/>
    <property type="molecule type" value="Genomic_DNA"/>
</dbReference>
<gene>
    <name evidence="2" type="ORF">SKAU_G00375240</name>
</gene>
<feature type="compositionally biased region" description="Basic residues" evidence="1">
    <location>
        <begin position="82"/>
        <end position="92"/>
    </location>
</feature>
<name>A0A9Q1EGT9_SYNKA</name>
<proteinExistence type="predicted"/>
<protein>
    <submittedName>
        <fullName evidence="2">Uncharacterized protein</fullName>
    </submittedName>
</protein>
<organism evidence="2 3">
    <name type="scientific">Synaphobranchus kaupii</name>
    <name type="common">Kaup's arrowtooth eel</name>
    <dbReference type="NCBI Taxonomy" id="118154"/>
    <lineage>
        <taxon>Eukaryota</taxon>
        <taxon>Metazoa</taxon>
        <taxon>Chordata</taxon>
        <taxon>Craniata</taxon>
        <taxon>Vertebrata</taxon>
        <taxon>Euteleostomi</taxon>
        <taxon>Actinopterygii</taxon>
        <taxon>Neopterygii</taxon>
        <taxon>Teleostei</taxon>
        <taxon>Anguilliformes</taxon>
        <taxon>Synaphobranchidae</taxon>
        <taxon>Synaphobranchus</taxon>
    </lineage>
</organism>
<sequence>MTRLFPVRQNCVSDLMPIMPEESGRVGSETHSSSSNRGTLCSAMRLQTPQRSPRWRPSSEAAPPSAVHLTRPLPLEPEDGRRHWHATARHWL</sequence>
<comment type="caution">
    <text evidence="2">The sequence shown here is derived from an EMBL/GenBank/DDBJ whole genome shotgun (WGS) entry which is preliminary data.</text>
</comment>
<accession>A0A9Q1EGT9</accession>
<dbReference type="Proteomes" id="UP001152622">
    <property type="component" value="Chromosome 18"/>
</dbReference>
<evidence type="ECO:0000256" key="1">
    <source>
        <dbReference type="SAM" id="MobiDB-lite"/>
    </source>
</evidence>
<evidence type="ECO:0000313" key="3">
    <source>
        <dbReference type="Proteomes" id="UP001152622"/>
    </source>
</evidence>
<dbReference type="AlphaFoldDB" id="A0A9Q1EGT9"/>